<dbReference type="eggNOG" id="ENOG503022T">
    <property type="taxonomic scope" value="Bacteria"/>
</dbReference>
<dbReference type="EMBL" id="JENY01000024">
    <property type="protein sequence ID" value="EXL03699.1"/>
    <property type="molecule type" value="Genomic_DNA"/>
</dbReference>
<dbReference type="Proteomes" id="UP000019849">
    <property type="component" value="Unassembled WGS sequence"/>
</dbReference>
<dbReference type="HOGENOM" id="CLU_2128279_0_0_5"/>
<proteinExistence type="predicted"/>
<evidence type="ECO:0000313" key="2">
    <source>
        <dbReference type="EMBL" id="TDR31128.1"/>
    </source>
</evidence>
<reference evidence="2 4" key="2">
    <citation type="submission" date="2019-03" db="EMBL/GenBank/DDBJ databases">
        <title>Genomic Encyclopedia of Type Strains, Phase IV (KMG-IV): sequencing the most valuable type-strain genomes for metagenomic binning, comparative biology and taxonomic classification.</title>
        <authorList>
            <person name="Goeker M."/>
        </authorList>
    </citation>
    <scope>NUCLEOTIDE SEQUENCE [LARGE SCALE GENOMIC DNA]</scope>
    <source>
        <strain evidence="2 4">DSM 11603</strain>
    </source>
</reference>
<gene>
    <name evidence="1" type="ORF">BG36_11970</name>
    <name evidence="2" type="ORF">DES43_13633</name>
</gene>
<dbReference type="EMBL" id="SNZF01000036">
    <property type="protein sequence ID" value="TDR31128.1"/>
    <property type="molecule type" value="Genomic_DNA"/>
</dbReference>
<dbReference type="PATRIC" id="fig|69279.3.peg.3484"/>
<sequence length="113" mass="13469">MMPPDRLRSLLARMEDALADTRRNLALAERALSNRAEGETIRLRPKSRHYHRRMSRWTGADEAEYRRVLNRLMAVAGPDLDRLRRKIDRQEAAILTLRRKYRVNAERPQSFDW</sequence>
<reference evidence="1 3" key="1">
    <citation type="submission" date="2014-02" db="EMBL/GenBank/DDBJ databases">
        <title>Aquamicrobium defluvii Genome sequencing.</title>
        <authorList>
            <person name="Wang X."/>
        </authorList>
    </citation>
    <scope>NUCLEOTIDE SEQUENCE [LARGE SCALE GENOMIC DNA]</scope>
    <source>
        <strain evidence="1 3">W13Z1</strain>
    </source>
</reference>
<evidence type="ECO:0000313" key="1">
    <source>
        <dbReference type="EMBL" id="EXL03699.1"/>
    </source>
</evidence>
<organism evidence="1 3">
    <name type="scientific">Aquamicrobium defluvii</name>
    <dbReference type="NCBI Taxonomy" id="69279"/>
    <lineage>
        <taxon>Bacteria</taxon>
        <taxon>Pseudomonadati</taxon>
        <taxon>Pseudomonadota</taxon>
        <taxon>Alphaproteobacteria</taxon>
        <taxon>Hyphomicrobiales</taxon>
        <taxon>Phyllobacteriaceae</taxon>
        <taxon>Aquamicrobium</taxon>
    </lineage>
</organism>
<dbReference type="Proteomes" id="UP000294958">
    <property type="component" value="Unassembled WGS sequence"/>
</dbReference>
<accession>A0A011SWQ0</accession>
<protein>
    <submittedName>
        <fullName evidence="1">Uncharacterized protein</fullName>
    </submittedName>
</protein>
<evidence type="ECO:0000313" key="4">
    <source>
        <dbReference type="Proteomes" id="UP000294958"/>
    </source>
</evidence>
<dbReference type="STRING" id="69279.BG36_11970"/>
<comment type="caution">
    <text evidence="1">The sequence shown here is derived from an EMBL/GenBank/DDBJ whole genome shotgun (WGS) entry which is preliminary data.</text>
</comment>
<dbReference type="AlphaFoldDB" id="A0A011SWQ0"/>
<dbReference type="OrthoDB" id="8402008at2"/>
<evidence type="ECO:0000313" key="3">
    <source>
        <dbReference type="Proteomes" id="UP000019849"/>
    </source>
</evidence>
<keyword evidence="4" id="KW-1185">Reference proteome</keyword>
<dbReference type="RefSeq" id="WP_035029400.1">
    <property type="nucleotide sequence ID" value="NZ_KK073896.1"/>
</dbReference>
<name>A0A011SWQ0_9HYPH</name>